<evidence type="ECO:0000313" key="17">
    <source>
        <dbReference type="Proteomes" id="UP000218810"/>
    </source>
</evidence>
<organism evidence="16 17">
    <name type="scientific">Dietzia natronolimnaea</name>
    <dbReference type="NCBI Taxonomy" id="161920"/>
    <lineage>
        <taxon>Bacteria</taxon>
        <taxon>Bacillati</taxon>
        <taxon>Actinomycetota</taxon>
        <taxon>Actinomycetes</taxon>
        <taxon>Mycobacteriales</taxon>
        <taxon>Dietziaceae</taxon>
        <taxon>Dietzia</taxon>
    </lineage>
</organism>
<evidence type="ECO:0000256" key="1">
    <source>
        <dbReference type="ARBA" id="ARBA00001929"/>
    </source>
</evidence>
<proteinExistence type="inferred from homology"/>
<dbReference type="Proteomes" id="UP000218810">
    <property type="component" value="Unassembled WGS sequence"/>
</dbReference>
<dbReference type="EMBL" id="NTGA01000013">
    <property type="protein sequence ID" value="PAY23734.1"/>
    <property type="molecule type" value="Genomic_DNA"/>
</dbReference>
<keyword evidence="17" id="KW-1185">Reference proteome</keyword>
<dbReference type="GO" id="GO:0016491">
    <property type="term" value="F:oxidoreductase activity"/>
    <property type="evidence" value="ECO:0007669"/>
    <property type="project" value="UniProtKB-KW"/>
</dbReference>
<dbReference type="PANTHER" id="PTHR43809">
    <property type="entry name" value="NITRITE REDUCTASE (NADH) LARGE SUBUNIT"/>
    <property type="match status" value="1"/>
</dbReference>
<evidence type="ECO:0000256" key="6">
    <source>
        <dbReference type="ARBA" id="ARBA00022617"/>
    </source>
</evidence>
<comment type="similarity">
    <text evidence="5">Belongs to the nitrite and sulfite reductase 4Fe-4S domain family.</text>
</comment>
<dbReference type="PANTHER" id="PTHR43809:SF1">
    <property type="entry name" value="NITRITE REDUCTASE (NADH) LARGE SUBUNIT"/>
    <property type="match status" value="1"/>
</dbReference>
<feature type="domain" description="BFD-like [2Fe-2S]-binding" evidence="13">
    <location>
        <begin position="422"/>
        <end position="468"/>
    </location>
</feature>
<evidence type="ECO:0000256" key="5">
    <source>
        <dbReference type="ARBA" id="ARBA00010429"/>
    </source>
</evidence>
<evidence type="ECO:0000256" key="8">
    <source>
        <dbReference type="ARBA" id="ARBA00022723"/>
    </source>
</evidence>
<evidence type="ECO:0000313" key="16">
    <source>
        <dbReference type="EMBL" id="PAY23734.1"/>
    </source>
</evidence>
<dbReference type="Gene3D" id="3.30.390.30">
    <property type="match status" value="1"/>
</dbReference>
<keyword evidence="11" id="KW-0408">Iron</keyword>
<dbReference type="GO" id="GO:0051536">
    <property type="term" value="F:iron-sulfur cluster binding"/>
    <property type="evidence" value="ECO:0007669"/>
    <property type="project" value="UniProtKB-KW"/>
</dbReference>
<comment type="pathway">
    <text evidence="4">Nitrogen metabolism; nitrate reduction (assimilation).</text>
</comment>
<reference evidence="17" key="1">
    <citation type="submission" date="2017-09" db="EMBL/GenBank/DDBJ databases">
        <authorList>
            <person name="Zhang Y."/>
            <person name="Huang X."/>
            <person name="Liu J."/>
            <person name="Lu L."/>
            <person name="Peng K."/>
        </authorList>
    </citation>
    <scope>NUCLEOTIDE SEQUENCE [LARGE SCALE GENOMIC DNA]</scope>
    <source>
        <strain evidence="17">S-XJ-1</strain>
    </source>
</reference>
<sequence length="476" mass="49207">MRVVVVGAGMSGARLAEELRRAEPDPETLSVTVLGDEPEAPYNRIMLSHVVAGGMGDPGTTRLKPSGWWERNHIGVRTAASVQGVDRAAREVELADGERVPYDHLVLATGSEPTIPPIEGVRGPDGSLAPGVFPLRDASDCRGLTAHLEEHPGRVALVGGGFIGLEVACALARSGRDVVVVHPRAWPMDSHLDSGGGRVLIRALDELGVRVVTGARAARWDGSALGLDDGTEIDCRTVVLSAGTRPRTRLAAAAGLEVGRGIVVDDTMRTGDPDISAIGDCAEHRGCVTGLVGPAWDQAGVVAARITGATPAALYTGGVAVTRLKAFGVDVVSLGDLAEDIHDTAVEVTVVCEPSRGRYARVDVVDGRVAGAVLVGHPEPVGFLTQLYEHALPVPDDVLSVVLGRADASTTDTPSTMPAAAVVCRCNGVSKADLVHAWSEGHRDVAAIASHTRAGTGCGGCSAAVDGICGWLRDCA</sequence>
<dbReference type="OrthoDB" id="9768666at2"/>
<dbReference type="Pfam" id="PF18267">
    <property type="entry name" value="Rubredoxin_C"/>
    <property type="match status" value="1"/>
</dbReference>
<evidence type="ECO:0000259" key="15">
    <source>
        <dbReference type="Pfam" id="PF18267"/>
    </source>
</evidence>
<feature type="domain" description="FAD/NAD(P)-binding" evidence="14">
    <location>
        <begin position="1"/>
        <end position="286"/>
    </location>
</feature>
<accession>A0A2A2WRX8</accession>
<evidence type="ECO:0000256" key="2">
    <source>
        <dbReference type="ARBA" id="ARBA00001966"/>
    </source>
</evidence>
<evidence type="ECO:0000259" key="14">
    <source>
        <dbReference type="Pfam" id="PF07992"/>
    </source>
</evidence>
<evidence type="ECO:0000256" key="7">
    <source>
        <dbReference type="ARBA" id="ARBA00022630"/>
    </source>
</evidence>
<evidence type="ECO:0000256" key="9">
    <source>
        <dbReference type="ARBA" id="ARBA00022827"/>
    </source>
</evidence>
<dbReference type="InterPro" id="IPR023753">
    <property type="entry name" value="FAD/NAD-binding_dom"/>
</dbReference>
<dbReference type="Pfam" id="PF04324">
    <property type="entry name" value="Fer2_BFD"/>
    <property type="match status" value="1"/>
</dbReference>
<feature type="domain" description="NADH-rubredoxin oxidoreductase C-terminal" evidence="15">
    <location>
        <begin position="321"/>
        <end position="377"/>
    </location>
</feature>
<comment type="cofactor">
    <cofactor evidence="2">
        <name>[4Fe-4S] cluster</name>
        <dbReference type="ChEBI" id="CHEBI:49883"/>
    </cofactor>
</comment>
<dbReference type="Gene3D" id="1.10.10.1100">
    <property type="entry name" value="BFD-like [2Fe-2S]-binding domain"/>
    <property type="match status" value="1"/>
</dbReference>
<comment type="cofactor">
    <cofactor evidence="1">
        <name>siroheme</name>
        <dbReference type="ChEBI" id="CHEBI:60052"/>
    </cofactor>
</comment>
<dbReference type="InterPro" id="IPR016156">
    <property type="entry name" value="FAD/NAD-linked_Rdtase_dimer_sf"/>
</dbReference>
<keyword evidence="8" id="KW-0479">Metal-binding</keyword>
<dbReference type="PRINTS" id="PR00411">
    <property type="entry name" value="PNDRDTASEI"/>
</dbReference>
<name>A0A2A2WRX8_9ACTN</name>
<keyword evidence="9" id="KW-0274">FAD</keyword>
<dbReference type="InterPro" id="IPR036188">
    <property type="entry name" value="FAD/NAD-bd_sf"/>
</dbReference>
<comment type="cofactor">
    <cofactor evidence="3">
        <name>FAD</name>
        <dbReference type="ChEBI" id="CHEBI:57692"/>
    </cofactor>
</comment>
<evidence type="ECO:0000256" key="12">
    <source>
        <dbReference type="ARBA" id="ARBA00023014"/>
    </source>
</evidence>
<evidence type="ECO:0000256" key="3">
    <source>
        <dbReference type="ARBA" id="ARBA00001974"/>
    </source>
</evidence>
<dbReference type="GO" id="GO:0046872">
    <property type="term" value="F:metal ion binding"/>
    <property type="evidence" value="ECO:0007669"/>
    <property type="project" value="UniProtKB-KW"/>
</dbReference>
<dbReference type="InterPro" id="IPR052034">
    <property type="entry name" value="NasD-like"/>
</dbReference>
<gene>
    <name evidence="16" type="ORF">CEY15_07545</name>
</gene>
<dbReference type="AlphaFoldDB" id="A0A2A2WRX8"/>
<evidence type="ECO:0000256" key="10">
    <source>
        <dbReference type="ARBA" id="ARBA00023002"/>
    </source>
</evidence>
<dbReference type="PRINTS" id="PR00368">
    <property type="entry name" value="FADPNR"/>
</dbReference>
<dbReference type="Gene3D" id="3.50.50.60">
    <property type="entry name" value="FAD/NAD(P)-binding domain"/>
    <property type="match status" value="2"/>
</dbReference>
<dbReference type="InterPro" id="IPR041575">
    <property type="entry name" value="Rubredoxin_C"/>
</dbReference>
<keyword evidence="6" id="KW-0349">Heme</keyword>
<dbReference type="InterPro" id="IPR041854">
    <property type="entry name" value="BFD-like_2Fe2S-bd_dom_sf"/>
</dbReference>
<keyword evidence="10" id="KW-0560">Oxidoreductase</keyword>
<keyword evidence="7" id="KW-0285">Flavoprotein</keyword>
<comment type="caution">
    <text evidence="16">The sequence shown here is derived from an EMBL/GenBank/DDBJ whole genome shotgun (WGS) entry which is preliminary data.</text>
</comment>
<protein>
    <submittedName>
        <fullName evidence="16">Nitrite reductase</fullName>
    </submittedName>
</protein>
<dbReference type="InterPro" id="IPR007419">
    <property type="entry name" value="BFD-like_2Fe2S-bd_dom"/>
</dbReference>
<evidence type="ECO:0000259" key="13">
    <source>
        <dbReference type="Pfam" id="PF04324"/>
    </source>
</evidence>
<dbReference type="RefSeq" id="WP_095717909.1">
    <property type="nucleotide sequence ID" value="NZ_NTGA01000013.1"/>
</dbReference>
<evidence type="ECO:0000256" key="11">
    <source>
        <dbReference type="ARBA" id="ARBA00023004"/>
    </source>
</evidence>
<dbReference type="SUPFAM" id="SSF51905">
    <property type="entry name" value="FAD/NAD(P)-binding domain"/>
    <property type="match status" value="2"/>
</dbReference>
<keyword evidence="12" id="KW-0411">Iron-sulfur</keyword>
<evidence type="ECO:0000256" key="4">
    <source>
        <dbReference type="ARBA" id="ARBA00005096"/>
    </source>
</evidence>
<dbReference type="Pfam" id="PF07992">
    <property type="entry name" value="Pyr_redox_2"/>
    <property type="match status" value="1"/>
</dbReference>